<comment type="caution">
    <text evidence="4">The sequence shown here is derived from an EMBL/GenBank/DDBJ whole genome shotgun (WGS) entry which is preliminary data.</text>
</comment>
<evidence type="ECO:0000313" key="4">
    <source>
        <dbReference type="EMBL" id="TQL67161.1"/>
    </source>
</evidence>
<name>A0A543A3J8_9ACTN</name>
<comment type="similarity">
    <text evidence="1">Belongs to the 'GDXG' lipolytic enzyme family.</text>
</comment>
<keyword evidence="2" id="KW-0378">Hydrolase</keyword>
<dbReference type="InterPro" id="IPR002168">
    <property type="entry name" value="Lipase_GDXG_HIS_AS"/>
</dbReference>
<accession>A0A543A3J8</accession>
<dbReference type="SUPFAM" id="SSF53474">
    <property type="entry name" value="alpha/beta-Hydrolases"/>
    <property type="match status" value="1"/>
</dbReference>
<proteinExistence type="inferred from homology"/>
<dbReference type="Proteomes" id="UP000320209">
    <property type="component" value="Unassembled WGS sequence"/>
</dbReference>
<evidence type="ECO:0000259" key="3">
    <source>
        <dbReference type="PROSITE" id="PS50206"/>
    </source>
</evidence>
<gene>
    <name evidence="4" type="ORF">FB381_1034</name>
</gene>
<dbReference type="PROSITE" id="PS50206">
    <property type="entry name" value="RHODANESE_3"/>
    <property type="match status" value="1"/>
</dbReference>
<dbReference type="InterPro" id="IPR013094">
    <property type="entry name" value="AB_hydrolase_3"/>
</dbReference>
<evidence type="ECO:0000256" key="2">
    <source>
        <dbReference type="ARBA" id="ARBA00022801"/>
    </source>
</evidence>
<dbReference type="PANTHER" id="PTHR48081:SF8">
    <property type="entry name" value="ALPHA_BETA HYDROLASE FOLD-3 DOMAIN-CONTAINING PROTEIN-RELATED"/>
    <property type="match status" value="1"/>
</dbReference>
<dbReference type="Pfam" id="PF07859">
    <property type="entry name" value="Abhydrolase_3"/>
    <property type="match status" value="1"/>
</dbReference>
<dbReference type="GO" id="GO:0016787">
    <property type="term" value="F:hydrolase activity"/>
    <property type="evidence" value="ECO:0007669"/>
    <property type="project" value="UniProtKB-KW"/>
</dbReference>
<dbReference type="PANTHER" id="PTHR48081">
    <property type="entry name" value="AB HYDROLASE SUPERFAMILY PROTEIN C4A8.06C"/>
    <property type="match status" value="1"/>
</dbReference>
<dbReference type="Gene3D" id="3.40.50.1820">
    <property type="entry name" value="alpha/beta hydrolase"/>
    <property type="match status" value="1"/>
</dbReference>
<evidence type="ECO:0000313" key="5">
    <source>
        <dbReference type="Proteomes" id="UP000320209"/>
    </source>
</evidence>
<feature type="domain" description="Rhodanese" evidence="3">
    <location>
        <begin position="139"/>
        <end position="209"/>
    </location>
</feature>
<dbReference type="AlphaFoldDB" id="A0A543A3J8"/>
<dbReference type="InterPro" id="IPR029058">
    <property type="entry name" value="AB_hydrolase_fold"/>
</dbReference>
<dbReference type="EMBL" id="VFOV01000001">
    <property type="protein sequence ID" value="TQL67161.1"/>
    <property type="molecule type" value="Genomic_DNA"/>
</dbReference>
<keyword evidence="5" id="KW-1185">Reference proteome</keyword>
<organism evidence="4 5">
    <name type="scientific">Nocardioides albertanoniae</name>
    <dbReference type="NCBI Taxonomy" id="1175486"/>
    <lineage>
        <taxon>Bacteria</taxon>
        <taxon>Bacillati</taxon>
        <taxon>Actinomycetota</taxon>
        <taxon>Actinomycetes</taxon>
        <taxon>Propionibacteriales</taxon>
        <taxon>Nocardioidaceae</taxon>
        <taxon>Nocardioides</taxon>
    </lineage>
</organism>
<protein>
    <submittedName>
        <fullName evidence="4">Acetyl esterase</fullName>
    </submittedName>
</protein>
<dbReference type="FunFam" id="3.40.50.1820:FF:000089">
    <property type="entry name" value="Alpha/beta hydrolase"/>
    <property type="match status" value="1"/>
</dbReference>
<evidence type="ECO:0000256" key="1">
    <source>
        <dbReference type="ARBA" id="ARBA00010515"/>
    </source>
</evidence>
<dbReference type="PROSITE" id="PS01173">
    <property type="entry name" value="LIPASE_GDXG_HIS"/>
    <property type="match status" value="1"/>
</dbReference>
<dbReference type="InterPro" id="IPR001763">
    <property type="entry name" value="Rhodanese-like_dom"/>
</dbReference>
<dbReference type="InterPro" id="IPR050300">
    <property type="entry name" value="GDXG_lipolytic_enzyme"/>
</dbReference>
<reference evidence="4 5" key="1">
    <citation type="submission" date="2019-06" db="EMBL/GenBank/DDBJ databases">
        <title>Sequencing the genomes of 1000 actinobacteria strains.</title>
        <authorList>
            <person name="Klenk H.-P."/>
        </authorList>
    </citation>
    <scope>NUCLEOTIDE SEQUENCE [LARGE SCALE GENOMIC DNA]</scope>
    <source>
        <strain evidence="4 5">DSM 25218</strain>
    </source>
</reference>
<sequence>MTYAMPPLDSQIADLLTFLAKGQPLESHDPPSARALYRAMAVDGRRGEPLMSVKSVEETTIPGPAGDIPVRVYRPATEGELPTIVMFHGGGWVVGDLDSHENQARSLATLCDAVVVSVGYRLAPEHPFPAAYDDAVAAARWAGDNAATLGGDGRIAVAGDSAGGNLSAVVAQVLAAEGRELAGQLLIYPATDMTGGYPSYAENGHGYFLELPTMKWFSDNYLGAVHADRADPRLSPIKGDLKGLAPAVLVTAEFDPLRDEGVAYAKALESSGVPTTYHHFDGLIHGFFDMGHHSQAAQRAVEETCALFRTLLHG</sequence>